<organism evidence="5 6">
    <name type="scientific">Gemmatirosa kalamazoonensis</name>
    <dbReference type="NCBI Taxonomy" id="861299"/>
    <lineage>
        <taxon>Bacteria</taxon>
        <taxon>Pseudomonadati</taxon>
        <taxon>Gemmatimonadota</taxon>
        <taxon>Gemmatimonadia</taxon>
        <taxon>Gemmatimonadales</taxon>
        <taxon>Gemmatimonadaceae</taxon>
        <taxon>Gemmatirosa</taxon>
    </lineage>
</organism>
<sequence>MRTGEVTNVSDVAVVVVNYRTPALTVACVESVLRSEGGPPRVIVVDNASGDDSVARLRAAFGTEPAVTVCARDVNDGYTGGNNAGVGLARAAGARWALLLNSDTELDPGCVRRLVEEAASDAEIALATPRIFFGDDPERLWFGGGRFSPWRGRPVHVGFRRRAARGWRTRRDLAFASGCALLVRLDAVRGDPFDASLFAYAEDLDLSLRLRRAGRRIRYVPDALVWHHEGSSHRRAGGQALRFYLNTRNLLRVVARHARWYHWPVLGPMLAVNVVARYAAVAARAGDWSAVGAVGRGAVDAVLGVGGPMRRR</sequence>
<evidence type="ECO:0000313" key="5">
    <source>
        <dbReference type="EMBL" id="AHG88389.1"/>
    </source>
</evidence>
<protein>
    <recommendedName>
        <fullName evidence="4">Glycosyltransferase 2-like domain-containing protein</fullName>
    </recommendedName>
</protein>
<evidence type="ECO:0000259" key="4">
    <source>
        <dbReference type="Pfam" id="PF00535"/>
    </source>
</evidence>
<accession>W0RBB3</accession>
<dbReference type="PANTHER" id="PTHR43179:SF12">
    <property type="entry name" value="GALACTOFURANOSYLTRANSFERASE GLFT2"/>
    <property type="match status" value="1"/>
</dbReference>
<proteinExistence type="inferred from homology"/>
<dbReference type="Proteomes" id="UP000019151">
    <property type="component" value="Chromosome"/>
</dbReference>
<dbReference type="EMBL" id="CP007128">
    <property type="protein sequence ID" value="AHG88389.1"/>
    <property type="molecule type" value="Genomic_DNA"/>
</dbReference>
<evidence type="ECO:0000256" key="2">
    <source>
        <dbReference type="ARBA" id="ARBA00022676"/>
    </source>
</evidence>
<gene>
    <name evidence="5" type="ORF">J421_0852</name>
</gene>
<comment type="similarity">
    <text evidence="1">Belongs to the glycosyltransferase 2 family.</text>
</comment>
<evidence type="ECO:0000313" key="6">
    <source>
        <dbReference type="Proteomes" id="UP000019151"/>
    </source>
</evidence>
<evidence type="ECO:0000256" key="3">
    <source>
        <dbReference type="ARBA" id="ARBA00022679"/>
    </source>
</evidence>
<feature type="domain" description="Glycosyltransferase 2-like" evidence="4">
    <location>
        <begin position="14"/>
        <end position="141"/>
    </location>
</feature>
<dbReference type="HOGENOM" id="CLU_023845_4_1_0"/>
<dbReference type="KEGG" id="gba:J421_0852"/>
<dbReference type="SUPFAM" id="SSF53448">
    <property type="entry name" value="Nucleotide-diphospho-sugar transferases"/>
    <property type="match status" value="1"/>
</dbReference>
<reference evidence="5 6" key="1">
    <citation type="journal article" date="2014" name="Genome Announc.">
        <title>Genome Sequence and Methylome of Soil Bacterium Gemmatirosa kalamazoonensis KBS708T, a Member of the Rarely Cultivated Gemmatimonadetes Phylum.</title>
        <authorList>
            <person name="Debruyn J.M."/>
            <person name="Radosevich M."/>
            <person name="Wommack K.E."/>
            <person name="Polson S.W."/>
            <person name="Hauser L.J."/>
            <person name="Fawaz M.N."/>
            <person name="Korlach J."/>
            <person name="Tsai Y.C."/>
        </authorList>
    </citation>
    <scope>NUCLEOTIDE SEQUENCE [LARGE SCALE GENOMIC DNA]</scope>
    <source>
        <strain evidence="5 6">KBS708</strain>
    </source>
</reference>
<dbReference type="InParanoid" id="W0RBB3"/>
<evidence type="ECO:0000256" key="1">
    <source>
        <dbReference type="ARBA" id="ARBA00006739"/>
    </source>
</evidence>
<dbReference type="InterPro" id="IPR001173">
    <property type="entry name" value="Glyco_trans_2-like"/>
</dbReference>
<dbReference type="AlphaFoldDB" id="W0RBB3"/>
<dbReference type="eggNOG" id="COG1216">
    <property type="taxonomic scope" value="Bacteria"/>
</dbReference>
<dbReference type="Gene3D" id="3.90.550.10">
    <property type="entry name" value="Spore Coat Polysaccharide Biosynthesis Protein SpsA, Chain A"/>
    <property type="match status" value="1"/>
</dbReference>
<dbReference type="STRING" id="861299.J421_0852"/>
<dbReference type="InterPro" id="IPR029044">
    <property type="entry name" value="Nucleotide-diphossugar_trans"/>
</dbReference>
<keyword evidence="2" id="KW-0328">Glycosyltransferase</keyword>
<keyword evidence="3" id="KW-0808">Transferase</keyword>
<dbReference type="PANTHER" id="PTHR43179">
    <property type="entry name" value="RHAMNOSYLTRANSFERASE WBBL"/>
    <property type="match status" value="1"/>
</dbReference>
<dbReference type="Pfam" id="PF00535">
    <property type="entry name" value="Glycos_transf_2"/>
    <property type="match status" value="1"/>
</dbReference>
<keyword evidence="6" id="KW-1185">Reference proteome</keyword>
<name>W0RBB3_9BACT</name>
<dbReference type="GO" id="GO:0016757">
    <property type="term" value="F:glycosyltransferase activity"/>
    <property type="evidence" value="ECO:0007669"/>
    <property type="project" value="UniProtKB-KW"/>
</dbReference>